<dbReference type="RefSeq" id="WP_169224933.1">
    <property type="nucleotide sequence ID" value="NZ_JABBGC010000001.1"/>
</dbReference>
<dbReference type="Proteomes" id="UP000583266">
    <property type="component" value="Unassembled WGS sequence"/>
</dbReference>
<gene>
    <name evidence="9" type="ORF">HHL17_11885</name>
</gene>
<keyword evidence="2" id="KW-0813">Transport</keyword>
<keyword evidence="3" id="KW-1003">Cell membrane</keyword>
<evidence type="ECO:0000256" key="6">
    <source>
        <dbReference type="ARBA" id="ARBA00023136"/>
    </source>
</evidence>
<dbReference type="Gene3D" id="1.20.1250.20">
    <property type="entry name" value="MFS general substrate transporter like domains"/>
    <property type="match status" value="1"/>
</dbReference>
<dbReference type="SUPFAM" id="SSF103473">
    <property type="entry name" value="MFS general substrate transporter"/>
    <property type="match status" value="1"/>
</dbReference>
<name>A0A848GGX7_9BACT</name>
<dbReference type="GO" id="GO:0022857">
    <property type="term" value="F:transmembrane transporter activity"/>
    <property type="evidence" value="ECO:0007669"/>
    <property type="project" value="InterPro"/>
</dbReference>
<feature type="transmembrane region" description="Helical" evidence="7">
    <location>
        <begin position="205"/>
        <end position="224"/>
    </location>
</feature>
<proteinExistence type="predicted"/>
<feature type="transmembrane region" description="Helical" evidence="7">
    <location>
        <begin position="165"/>
        <end position="185"/>
    </location>
</feature>
<feature type="transmembrane region" description="Helical" evidence="7">
    <location>
        <begin position="138"/>
        <end position="159"/>
    </location>
</feature>
<dbReference type="Gene3D" id="1.20.1720.10">
    <property type="entry name" value="Multidrug resistance protein D"/>
    <property type="match status" value="1"/>
</dbReference>
<evidence type="ECO:0000313" key="10">
    <source>
        <dbReference type="Proteomes" id="UP000583266"/>
    </source>
</evidence>
<evidence type="ECO:0000313" key="9">
    <source>
        <dbReference type="EMBL" id="NML37895.1"/>
    </source>
</evidence>
<keyword evidence="6 7" id="KW-0472">Membrane</keyword>
<feature type="transmembrane region" description="Helical" evidence="7">
    <location>
        <begin position="50"/>
        <end position="68"/>
    </location>
</feature>
<feature type="transmembrane region" description="Helical" evidence="7">
    <location>
        <begin position="364"/>
        <end position="388"/>
    </location>
</feature>
<accession>A0A848GGX7</accession>
<dbReference type="InterPro" id="IPR020846">
    <property type="entry name" value="MFS_dom"/>
</dbReference>
<feature type="transmembrane region" description="Helical" evidence="7">
    <location>
        <begin position="270"/>
        <end position="294"/>
    </location>
</feature>
<comment type="caution">
    <text evidence="9">The sequence shown here is derived from an EMBL/GenBank/DDBJ whole genome shotgun (WGS) entry which is preliminary data.</text>
</comment>
<dbReference type="AlphaFoldDB" id="A0A848GGX7"/>
<dbReference type="InterPro" id="IPR011701">
    <property type="entry name" value="MFS"/>
</dbReference>
<feature type="transmembrane region" description="Helical" evidence="7">
    <location>
        <begin position="80"/>
        <end position="99"/>
    </location>
</feature>
<dbReference type="Pfam" id="PF07690">
    <property type="entry name" value="MFS_1"/>
    <property type="match status" value="1"/>
</dbReference>
<dbReference type="GO" id="GO:0005886">
    <property type="term" value="C:plasma membrane"/>
    <property type="evidence" value="ECO:0007669"/>
    <property type="project" value="UniProtKB-SubCell"/>
</dbReference>
<evidence type="ECO:0000256" key="2">
    <source>
        <dbReference type="ARBA" id="ARBA00022448"/>
    </source>
</evidence>
<comment type="subcellular location">
    <subcellularLocation>
        <location evidence="1">Cell membrane</location>
        <topology evidence="1">Multi-pass membrane protein</topology>
    </subcellularLocation>
</comment>
<evidence type="ECO:0000256" key="1">
    <source>
        <dbReference type="ARBA" id="ARBA00004651"/>
    </source>
</evidence>
<dbReference type="InterPro" id="IPR004638">
    <property type="entry name" value="EmrB-like"/>
</dbReference>
<reference evidence="9 10" key="1">
    <citation type="submission" date="2020-04" db="EMBL/GenBank/DDBJ databases">
        <title>Chitinophaga sp. G-6-1-13 sp. nov., isolated from soil.</title>
        <authorList>
            <person name="Dahal R.H."/>
            <person name="Chaudhary D.K."/>
        </authorList>
    </citation>
    <scope>NUCLEOTIDE SEQUENCE [LARGE SCALE GENOMIC DNA]</scope>
    <source>
        <strain evidence="9 10">G-6-1-13</strain>
    </source>
</reference>
<dbReference type="PANTHER" id="PTHR42718:SF42">
    <property type="entry name" value="EXPORT PROTEIN"/>
    <property type="match status" value="1"/>
</dbReference>
<dbReference type="InterPro" id="IPR036259">
    <property type="entry name" value="MFS_trans_sf"/>
</dbReference>
<evidence type="ECO:0000256" key="7">
    <source>
        <dbReference type="SAM" id="Phobius"/>
    </source>
</evidence>
<dbReference type="PROSITE" id="PS50850">
    <property type="entry name" value="MFS"/>
    <property type="match status" value="1"/>
</dbReference>
<feature type="transmembrane region" description="Helical" evidence="7">
    <location>
        <begin position="409"/>
        <end position="430"/>
    </location>
</feature>
<feature type="transmembrane region" description="Helical" evidence="7">
    <location>
        <begin position="230"/>
        <end position="249"/>
    </location>
</feature>
<feature type="transmembrane region" description="Helical" evidence="7">
    <location>
        <begin position="12"/>
        <end position="30"/>
    </location>
</feature>
<keyword evidence="4 7" id="KW-0812">Transmembrane</keyword>
<feature type="transmembrane region" description="Helical" evidence="7">
    <location>
        <begin position="306"/>
        <end position="326"/>
    </location>
</feature>
<evidence type="ECO:0000256" key="5">
    <source>
        <dbReference type="ARBA" id="ARBA00022989"/>
    </source>
</evidence>
<feature type="domain" description="Major facilitator superfamily (MFS) profile" evidence="8">
    <location>
        <begin position="14"/>
        <end position="509"/>
    </location>
</feature>
<dbReference type="NCBIfam" id="TIGR00711">
    <property type="entry name" value="efflux_EmrB"/>
    <property type="match status" value="1"/>
</dbReference>
<evidence type="ECO:0000256" key="3">
    <source>
        <dbReference type="ARBA" id="ARBA00022475"/>
    </source>
</evidence>
<dbReference type="PANTHER" id="PTHR42718">
    <property type="entry name" value="MAJOR FACILITATOR SUPERFAMILY MULTIDRUG TRANSPORTER MFSC"/>
    <property type="match status" value="1"/>
</dbReference>
<feature type="transmembrane region" description="Helical" evidence="7">
    <location>
        <begin position="333"/>
        <end position="352"/>
    </location>
</feature>
<evidence type="ECO:0000256" key="4">
    <source>
        <dbReference type="ARBA" id="ARBA00022692"/>
    </source>
</evidence>
<dbReference type="EMBL" id="JABBGC010000001">
    <property type="protein sequence ID" value="NML37895.1"/>
    <property type="molecule type" value="Genomic_DNA"/>
</dbReference>
<feature type="transmembrane region" description="Helical" evidence="7">
    <location>
        <begin position="486"/>
        <end position="505"/>
    </location>
</feature>
<evidence type="ECO:0000259" key="8">
    <source>
        <dbReference type="PROSITE" id="PS50850"/>
    </source>
</evidence>
<dbReference type="PRINTS" id="PR01036">
    <property type="entry name" value="TCRTETB"/>
</dbReference>
<organism evidence="9 10">
    <name type="scientific">Chitinophaga fulva</name>
    <dbReference type="NCBI Taxonomy" id="2728842"/>
    <lineage>
        <taxon>Bacteria</taxon>
        <taxon>Pseudomonadati</taxon>
        <taxon>Bacteroidota</taxon>
        <taxon>Chitinophagia</taxon>
        <taxon>Chitinophagales</taxon>
        <taxon>Chitinophagaceae</taxon>
        <taxon>Chitinophaga</taxon>
    </lineage>
</organism>
<protein>
    <submittedName>
        <fullName evidence="9">MFS transporter</fullName>
    </submittedName>
</protein>
<dbReference type="CDD" id="cd17321">
    <property type="entry name" value="MFS_MMR_MDR_like"/>
    <property type="match status" value="1"/>
</dbReference>
<keyword evidence="5 7" id="KW-1133">Transmembrane helix</keyword>
<sequence>MSTVSLRSTAGRWVVTSSILASAMAFIDGTALNVALPSLQRSLHASGTDLFWVLNAYMLMLAALILLGGTLGDRLGRRRIFMIGILIFIAGSAACGLSGTVTMLIIYRMIQGIGGALMIPGSLSLISSAIDEAERGKAIGTWSSVTTLVTIGGPVLGGALADAGLWRYIFFINIPIGVITLLCLWWKVPEQEVPADVPAQDYPGAVLIVCGLALLTFGFLRVPVSGFSSLTAYGSIIVGGTLLIAFVITEQRSKHPMLPLYLFNNRTFTGTNLLTFFLYAGLSGSMVFLSLNMVQVQGYSQLESGLSFLPFTLLMVFLARLAGTLADKYGPRWFLIIGPFLAGTGMVLLSLVQQTNGPSTYWTTFFPGIFVLGIGMTITVAPLTATVMGCVGSQLAGTASGVNNAITRIAGVFAVAVFGALAVLFFSGSIQPSLQDMPLTAAQKAAIMAQTANLGNAAVPEGLPLNLQTQIIHIYHQHFIQTYGKIMAMCGLLGWLGSIMAFIFVRPTVTKDKHQNTGNR</sequence>
<keyword evidence="10" id="KW-1185">Reference proteome</keyword>